<evidence type="ECO:0000256" key="1">
    <source>
        <dbReference type="SAM" id="Phobius"/>
    </source>
</evidence>
<name>A0A6P4ZL39_BRABE</name>
<reference evidence="3" key="1">
    <citation type="submission" date="2025-08" db="UniProtKB">
        <authorList>
            <consortium name="RefSeq"/>
        </authorList>
    </citation>
    <scope>IDENTIFICATION</scope>
    <source>
        <tissue evidence="3">Gonad</tissue>
    </source>
</reference>
<dbReference type="KEGG" id="bbel:109479886"/>
<proteinExistence type="predicted"/>
<keyword evidence="1" id="KW-0472">Membrane</keyword>
<keyword evidence="1" id="KW-0812">Transmembrane</keyword>
<accession>A0A6P4ZL39</accession>
<dbReference type="OrthoDB" id="10328608at2759"/>
<evidence type="ECO:0000313" key="3">
    <source>
        <dbReference type="RefSeq" id="XP_019637493.1"/>
    </source>
</evidence>
<protein>
    <submittedName>
        <fullName evidence="3">Uncharacterized protein LOC109479886</fullName>
    </submittedName>
</protein>
<gene>
    <name evidence="3" type="primary">LOC109479886</name>
</gene>
<dbReference type="Proteomes" id="UP000515135">
    <property type="component" value="Unplaced"/>
</dbReference>
<dbReference type="AlphaFoldDB" id="A0A6P4ZL39"/>
<feature type="transmembrane region" description="Helical" evidence="1">
    <location>
        <begin position="191"/>
        <end position="213"/>
    </location>
</feature>
<dbReference type="GeneID" id="109479886"/>
<evidence type="ECO:0000313" key="2">
    <source>
        <dbReference type="Proteomes" id="UP000515135"/>
    </source>
</evidence>
<keyword evidence="1" id="KW-1133">Transmembrane helix</keyword>
<keyword evidence="2" id="KW-1185">Reference proteome</keyword>
<dbReference type="RefSeq" id="XP_019637493.1">
    <property type="nucleotide sequence ID" value="XM_019781934.1"/>
</dbReference>
<sequence length="214" mass="24067">MAVIPKNRPLINPQYYDMRKGELEDEFPAIPDRPKIQRVVVVCAADEEIPTNLLQATKKAAQPATTAADRNIPLFLLISKVDKMVGDANAEGLSRRIHNARDTLKLDATNYFFEEATLYHEQTNAVNDPGMASNDSTDEPLLRLLFNILDPQLRVVYTEPRPEPTLAGELKKSGKRRYIRIKERVTELCPLWIVEAILLGLVAIVIGIVLLNIK</sequence>
<organism evidence="2 3">
    <name type="scientific">Branchiostoma belcheri</name>
    <name type="common">Amphioxus</name>
    <dbReference type="NCBI Taxonomy" id="7741"/>
    <lineage>
        <taxon>Eukaryota</taxon>
        <taxon>Metazoa</taxon>
        <taxon>Chordata</taxon>
        <taxon>Cephalochordata</taxon>
        <taxon>Leptocardii</taxon>
        <taxon>Amphioxiformes</taxon>
        <taxon>Branchiostomatidae</taxon>
        <taxon>Branchiostoma</taxon>
    </lineage>
</organism>